<protein>
    <submittedName>
        <fullName evidence="2">Uncharacterized protein</fullName>
    </submittedName>
</protein>
<keyword evidence="1" id="KW-0732">Signal</keyword>
<feature type="chain" id="PRO_5021751891" evidence="1">
    <location>
        <begin position="29"/>
        <end position="172"/>
    </location>
</feature>
<keyword evidence="3" id="KW-1185">Reference proteome</keyword>
<evidence type="ECO:0000256" key="1">
    <source>
        <dbReference type="SAM" id="SignalP"/>
    </source>
</evidence>
<gene>
    <name evidence="2" type="ORF">IP91_00433</name>
</gene>
<evidence type="ECO:0000313" key="3">
    <source>
        <dbReference type="Proteomes" id="UP000318431"/>
    </source>
</evidence>
<organism evidence="2 3">
    <name type="scientific">Pseudoduganella lurida</name>
    <dbReference type="NCBI Taxonomy" id="1036180"/>
    <lineage>
        <taxon>Bacteria</taxon>
        <taxon>Pseudomonadati</taxon>
        <taxon>Pseudomonadota</taxon>
        <taxon>Betaproteobacteria</taxon>
        <taxon>Burkholderiales</taxon>
        <taxon>Oxalobacteraceae</taxon>
        <taxon>Telluria group</taxon>
        <taxon>Pseudoduganella</taxon>
    </lineage>
</organism>
<reference evidence="2 3" key="1">
    <citation type="journal article" date="2015" name="Stand. Genomic Sci.">
        <title>Genomic Encyclopedia of Bacterial and Archaeal Type Strains, Phase III: the genomes of soil and plant-associated and newly described type strains.</title>
        <authorList>
            <person name="Whitman W.B."/>
            <person name="Woyke T."/>
            <person name="Klenk H.P."/>
            <person name="Zhou Y."/>
            <person name="Lilburn T.G."/>
            <person name="Beck B.J."/>
            <person name="De Vos P."/>
            <person name="Vandamme P."/>
            <person name="Eisen J.A."/>
            <person name="Garrity G."/>
            <person name="Hugenholtz P."/>
            <person name="Kyrpides N.C."/>
        </authorList>
    </citation>
    <scope>NUCLEOTIDE SEQUENCE [LARGE SCALE GENOMIC DNA]</scope>
    <source>
        <strain evidence="2 3">CGMCC 1.10822</strain>
    </source>
</reference>
<evidence type="ECO:0000313" key="2">
    <source>
        <dbReference type="EMBL" id="TWI69365.1"/>
    </source>
</evidence>
<dbReference type="Proteomes" id="UP000318431">
    <property type="component" value="Unassembled WGS sequence"/>
</dbReference>
<feature type="signal peptide" evidence="1">
    <location>
        <begin position="1"/>
        <end position="28"/>
    </location>
</feature>
<dbReference type="EMBL" id="VLLB01000001">
    <property type="protein sequence ID" value="TWI69365.1"/>
    <property type="molecule type" value="Genomic_DNA"/>
</dbReference>
<dbReference type="OrthoDB" id="8781909at2"/>
<dbReference type="RefSeq" id="WP_145647131.1">
    <property type="nucleotide sequence ID" value="NZ_VLLB01000001.1"/>
</dbReference>
<accession>A0A562RJY1</accession>
<dbReference type="AlphaFoldDB" id="A0A562RJY1"/>
<proteinExistence type="predicted"/>
<comment type="caution">
    <text evidence="2">The sequence shown here is derived from an EMBL/GenBank/DDBJ whole genome shotgun (WGS) entry which is preliminary data.</text>
</comment>
<name>A0A562RJY1_9BURK</name>
<sequence length="172" mass="18847">MNPFAIRCCRILSLAFALDAGITAIAHAAAAPCTPPPPDALATSWQAFRAAALAGDPVKVAAHYRFPLKLLPAYDDGKPLVIARPVFLHNYAVLFRQGPADSEIALYTALKKSKGAEKIPAYVFDTARCQALARIADYEFSYRRDSGWKIGAVFYAGDYDMAKYYEVDRIVP</sequence>